<proteinExistence type="inferred from homology"/>
<dbReference type="PANTHER" id="PTHR13194">
    <property type="entry name" value="COMPLEX I INTERMEDIATE-ASSOCIATED PROTEIN 30"/>
    <property type="match status" value="1"/>
</dbReference>
<accession>A0ABN7SEY4</accession>
<dbReference type="InterPro" id="IPR013857">
    <property type="entry name" value="NADH-UbQ_OxRdtase-assoc_prot30"/>
</dbReference>
<dbReference type="Pfam" id="PF08547">
    <property type="entry name" value="CIA30"/>
    <property type="match status" value="1"/>
</dbReference>
<comment type="similarity">
    <text evidence="1">Belongs to the CIA30 family.</text>
</comment>
<protein>
    <recommendedName>
        <fullName evidence="2">Complex I intermediate-associated protein 30, mitochondrial</fullName>
    </recommendedName>
    <alternativeName>
        <fullName evidence="4">NADH dehydrogenase [ubiquinone] 1 alpha subcomplex assembly factor 1</fullName>
    </alternativeName>
</protein>
<name>A0ABN7SEY4_OIKDI</name>
<evidence type="ECO:0000313" key="8">
    <source>
        <dbReference type="Proteomes" id="UP001158576"/>
    </source>
</evidence>
<evidence type="ECO:0000313" key="7">
    <source>
        <dbReference type="EMBL" id="CAG5096140.1"/>
    </source>
</evidence>
<dbReference type="InterPro" id="IPR039131">
    <property type="entry name" value="NDUFAF1"/>
</dbReference>
<evidence type="ECO:0000256" key="5">
    <source>
        <dbReference type="ARBA" id="ARBA00047124"/>
    </source>
</evidence>
<dbReference type="SUPFAM" id="SSF49785">
    <property type="entry name" value="Galactose-binding domain-like"/>
    <property type="match status" value="1"/>
</dbReference>
<comment type="function">
    <text evidence="3">As part of the MCIA complex, involved in the assembly of the mitochondrial complex I.</text>
</comment>
<evidence type="ECO:0000256" key="4">
    <source>
        <dbReference type="ARBA" id="ARBA00031882"/>
    </source>
</evidence>
<evidence type="ECO:0000256" key="1">
    <source>
        <dbReference type="ARBA" id="ARBA00007884"/>
    </source>
</evidence>
<evidence type="ECO:0000256" key="2">
    <source>
        <dbReference type="ARBA" id="ARBA00020004"/>
    </source>
</evidence>
<evidence type="ECO:0000256" key="3">
    <source>
        <dbReference type="ARBA" id="ARBA00029396"/>
    </source>
</evidence>
<reference evidence="7 8" key="1">
    <citation type="submission" date="2021-04" db="EMBL/GenBank/DDBJ databases">
        <authorList>
            <person name="Bliznina A."/>
        </authorList>
    </citation>
    <scope>NUCLEOTIDE SEQUENCE [LARGE SCALE GENOMIC DNA]</scope>
</reference>
<evidence type="ECO:0000259" key="6">
    <source>
        <dbReference type="Pfam" id="PF08547"/>
    </source>
</evidence>
<comment type="subunit">
    <text evidence="5">Part of the mitochondrial complex I assembly/MCIA complex that comprises at least the core subunits TMEM126B, NDUFAF1, ECSIT and ACAD9 and complement subunits such as COA1 and TMEM186. Interacts with ECSIT. Interacts with ACAD9. At early stages of complex I assembly, it is found in intermediate subcomplexes that contain different subunits including NDUFB6, NDUFA6, NDUFA9, NDUFS3, NDUFS7, ND1, ND2 and ND3. Interacts with TMEM70 and TMEM242.</text>
</comment>
<organism evidence="7 8">
    <name type="scientific">Oikopleura dioica</name>
    <name type="common">Tunicate</name>
    <dbReference type="NCBI Taxonomy" id="34765"/>
    <lineage>
        <taxon>Eukaryota</taxon>
        <taxon>Metazoa</taxon>
        <taxon>Chordata</taxon>
        <taxon>Tunicata</taxon>
        <taxon>Appendicularia</taxon>
        <taxon>Copelata</taxon>
        <taxon>Oikopleuridae</taxon>
        <taxon>Oikopleura</taxon>
    </lineage>
</organism>
<sequence>MKLSNVFFNTMVVYASPWRPVNDNVMGGVSEGEVLSQSQWQSVNDNVMGGVSEGQVIASSEWQSVNDNVMGGVSEGEVWRSVNDNVMGGVSDGYVIPSGEVVHFWGELKAENNGGFASVRKEIEYGSLDGKTGIRFEAKATNRDFRMNLTPRTDNEWGIANFEIEFSASTSWQTYEMNFADFRYNIMGLTPPNAPSLAEKLYDVHELGFIISDKVFNVPFLLSVKNIQAY</sequence>
<feature type="domain" description="NADH:ubiquinone oxidoreductase intermediate-associated protein 30" evidence="6">
    <location>
        <begin position="79"/>
        <end position="222"/>
    </location>
</feature>
<gene>
    <name evidence="7" type="ORF">OKIOD_LOCUS6046</name>
</gene>
<dbReference type="PANTHER" id="PTHR13194:SF19">
    <property type="entry name" value="NAD(P)-BINDING ROSSMANN-FOLD SUPERFAMILY PROTEIN"/>
    <property type="match status" value="1"/>
</dbReference>
<keyword evidence="8" id="KW-1185">Reference proteome</keyword>
<dbReference type="InterPro" id="IPR008979">
    <property type="entry name" value="Galactose-bd-like_sf"/>
</dbReference>
<dbReference type="EMBL" id="OU015569">
    <property type="protein sequence ID" value="CAG5096140.1"/>
    <property type="molecule type" value="Genomic_DNA"/>
</dbReference>
<dbReference type="Proteomes" id="UP001158576">
    <property type="component" value="Chromosome XSR"/>
</dbReference>